<dbReference type="CDD" id="cd03064">
    <property type="entry name" value="TRX_Fd_NuoE"/>
    <property type="match status" value="1"/>
</dbReference>
<dbReference type="InterPro" id="IPR042128">
    <property type="entry name" value="NuoE_dom"/>
</dbReference>
<keyword evidence="2 7" id="KW-0001">2Fe-2S</keyword>
<evidence type="ECO:0000256" key="6">
    <source>
        <dbReference type="ARBA" id="ARBA00034078"/>
    </source>
</evidence>
<dbReference type="PANTHER" id="PTHR43342">
    <property type="entry name" value="NADH-QUINONE OXIDOREDUCTASE, E SUBUNIT"/>
    <property type="match status" value="1"/>
</dbReference>
<dbReference type="EMBL" id="MEUM01000123">
    <property type="protein sequence ID" value="OGC40662.1"/>
    <property type="molecule type" value="Genomic_DNA"/>
</dbReference>
<evidence type="ECO:0000256" key="1">
    <source>
        <dbReference type="ARBA" id="ARBA00010643"/>
    </source>
</evidence>
<reference evidence="8 9" key="1">
    <citation type="journal article" date="2016" name="Nat. Commun.">
        <title>Thousands of microbial genomes shed light on interconnected biogeochemical processes in an aquifer system.</title>
        <authorList>
            <person name="Anantharaman K."/>
            <person name="Brown C.T."/>
            <person name="Hug L.A."/>
            <person name="Sharon I."/>
            <person name="Castelle C.J."/>
            <person name="Probst A.J."/>
            <person name="Thomas B.C."/>
            <person name="Singh A."/>
            <person name="Wilkins M.J."/>
            <person name="Karaoz U."/>
            <person name="Brodie E.L."/>
            <person name="Williams K.H."/>
            <person name="Hubbard S.S."/>
            <person name="Banfield J.F."/>
        </authorList>
    </citation>
    <scope>NUCLEOTIDE SEQUENCE [LARGE SCALE GENOMIC DNA]</scope>
</reference>
<organism evidence="8 9">
    <name type="scientific">candidate division WOR-3 bacterium RBG_13_43_14</name>
    <dbReference type="NCBI Taxonomy" id="1802590"/>
    <lineage>
        <taxon>Bacteria</taxon>
        <taxon>Bacteria division WOR-3</taxon>
    </lineage>
</organism>
<gene>
    <name evidence="8" type="ORF">A2Y85_00605</name>
</gene>
<feature type="binding site" evidence="7">
    <location>
        <position position="119"/>
    </location>
    <ligand>
        <name>[2Fe-2S] cluster</name>
        <dbReference type="ChEBI" id="CHEBI:190135"/>
    </ligand>
</feature>
<dbReference type="Gene3D" id="1.10.10.1590">
    <property type="entry name" value="NADH-quinone oxidoreductase subunit E"/>
    <property type="match status" value="1"/>
</dbReference>
<dbReference type="GO" id="GO:0046872">
    <property type="term" value="F:metal ion binding"/>
    <property type="evidence" value="ECO:0007669"/>
    <property type="project" value="UniProtKB-KW"/>
</dbReference>
<keyword evidence="5 7" id="KW-0411">Iron-sulfur</keyword>
<sequence length="172" mass="19162">MIFNPKILNNIVKKYGQTKSNLLAILIDIQTEYKWLPPEALKMIAEQLELPLIDVYSVASFYHAFSLTPRGKHIVTVCQGTACHVRGAPIILDRVQGKLGIKPGCTTKDDRFTLETVNCLGACALAPIVVVDGQYHGQTSIKKVDTILAQYQKAEKKVKLKKKSISKIKKKK</sequence>
<feature type="binding site" evidence="7">
    <location>
        <position position="123"/>
    </location>
    <ligand>
        <name>[2Fe-2S] cluster</name>
        <dbReference type="ChEBI" id="CHEBI:190135"/>
    </ligand>
</feature>
<feature type="binding site" evidence="7">
    <location>
        <position position="78"/>
    </location>
    <ligand>
        <name>[2Fe-2S] cluster</name>
        <dbReference type="ChEBI" id="CHEBI:190135"/>
    </ligand>
</feature>
<dbReference type="PANTHER" id="PTHR43342:SF1">
    <property type="entry name" value="BIFURCATING [FEFE] HYDROGENASE GAMMA SUBUNIT"/>
    <property type="match status" value="1"/>
</dbReference>
<protein>
    <submittedName>
        <fullName evidence="8">NADH dehydrogenase</fullName>
    </submittedName>
</protein>
<dbReference type="InterPro" id="IPR002023">
    <property type="entry name" value="NuoE-like"/>
</dbReference>
<dbReference type="InterPro" id="IPR036249">
    <property type="entry name" value="Thioredoxin-like_sf"/>
</dbReference>
<proteinExistence type="inferred from homology"/>
<evidence type="ECO:0000256" key="7">
    <source>
        <dbReference type="PIRSR" id="PIRSR000216-1"/>
    </source>
</evidence>
<comment type="cofactor">
    <cofactor evidence="6">
        <name>[2Fe-2S] cluster</name>
        <dbReference type="ChEBI" id="CHEBI:190135"/>
    </cofactor>
</comment>
<dbReference type="InterPro" id="IPR028431">
    <property type="entry name" value="NADP_DH_HndA-like"/>
</dbReference>
<comment type="similarity">
    <text evidence="1">Belongs to the complex I 24 kDa subunit family.</text>
</comment>
<dbReference type="Gene3D" id="3.40.30.10">
    <property type="entry name" value="Glutaredoxin"/>
    <property type="match status" value="1"/>
</dbReference>
<comment type="caution">
    <text evidence="8">The sequence shown here is derived from an EMBL/GenBank/DDBJ whole genome shotgun (WGS) entry which is preliminary data.</text>
</comment>
<dbReference type="PROSITE" id="PS01099">
    <property type="entry name" value="COMPLEX1_24K"/>
    <property type="match status" value="1"/>
</dbReference>
<evidence type="ECO:0000313" key="9">
    <source>
        <dbReference type="Proteomes" id="UP000177025"/>
    </source>
</evidence>
<comment type="cofactor">
    <cofactor evidence="7">
        <name>[2Fe-2S] cluster</name>
        <dbReference type="ChEBI" id="CHEBI:190135"/>
    </cofactor>
    <text evidence="7">Binds 1 [2Fe-2S] cluster.</text>
</comment>
<dbReference type="GO" id="GO:0051537">
    <property type="term" value="F:2 iron, 2 sulfur cluster binding"/>
    <property type="evidence" value="ECO:0007669"/>
    <property type="project" value="UniProtKB-KW"/>
</dbReference>
<dbReference type="AlphaFoldDB" id="A0A1F4U6X8"/>
<dbReference type="Pfam" id="PF01257">
    <property type="entry name" value="2Fe-2S_thioredx"/>
    <property type="match status" value="1"/>
</dbReference>
<keyword evidence="3 7" id="KW-0479">Metal-binding</keyword>
<evidence type="ECO:0000256" key="3">
    <source>
        <dbReference type="ARBA" id="ARBA00022723"/>
    </source>
</evidence>
<name>A0A1F4U6X8_UNCW3</name>
<dbReference type="SUPFAM" id="SSF52833">
    <property type="entry name" value="Thioredoxin-like"/>
    <property type="match status" value="1"/>
</dbReference>
<accession>A0A1F4U6X8</accession>
<feature type="binding site" evidence="7">
    <location>
        <position position="83"/>
    </location>
    <ligand>
        <name>[2Fe-2S] cluster</name>
        <dbReference type="ChEBI" id="CHEBI:190135"/>
    </ligand>
</feature>
<dbReference type="InterPro" id="IPR041921">
    <property type="entry name" value="NuoE_N"/>
</dbReference>
<evidence type="ECO:0000256" key="2">
    <source>
        <dbReference type="ARBA" id="ARBA00022714"/>
    </source>
</evidence>
<dbReference type="PIRSF" id="PIRSF000216">
    <property type="entry name" value="NADH_DH_24kDa"/>
    <property type="match status" value="1"/>
</dbReference>
<dbReference type="GO" id="GO:0016491">
    <property type="term" value="F:oxidoreductase activity"/>
    <property type="evidence" value="ECO:0007669"/>
    <property type="project" value="InterPro"/>
</dbReference>
<evidence type="ECO:0000313" key="8">
    <source>
        <dbReference type="EMBL" id="OGC40662.1"/>
    </source>
</evidence>
<dbReference type="FunFam" id="3.40.30.10:FF:000015">
    <property type="entry name" value="NADH-quinone oxidoreductase subunit E"/>
    <property type="match status" value="1"/>
</dbReference>
<keyword evidence="4 7" id="KW-0408">Iron</keyword>
<dbReference type="Proteomes" id="UP000177025">
    <property type="component" value="Unassembled WGS sequence"/>
</dbReference>
<evidence type="ECO:0000256" key="5">
    <source>
        <dbReference type="ARBA" id="ARBA00023014"/>
    </source>
</evidence>
<evidence type="ECO:0000256" key="4">
    <source>
        <dbReference type="ARBA" id="ARBA00023004"/>
    </source>
</evidence>